<sequence length="56" mass="6647">MMTRNKLITGMMLGAAATMLLMPDMDRNTRRRMKRANRYVRNMAEDAYGGMMKWMR</sequence>
<proteinExistence type="predicted"/>
<dbReference type="RefSeq" id="WP_343769951.1">
    <property type="nucleotide sequence ID" value="NZ_BAAACF010000003.1"/>
</dbReference>
<gene>
    <name evidence="1" type="ORF">GCM10008905_23710</name>
</gene>
<evidence type="ECO:0000313" key="1">
    <source>
        <dbReference type="EMBL" id="GAA0726831.1"/>
    </source>
</evidence>
<evidence type="ECO:0008006" key="3">
    <source>
        <dbReference type="Google" id="ProtNLM"/>
    </source>
</evidence>
<organism evidence="1 2">
    <name type="scientific">Clostridium malenominatum</name>
    <dbReference type="NCBI Taxonomy" id="1539"/>
    <lineage>
        <taxon>Bacteria</taxon>
        <taxon>Bacillati</taxon>
        <taxon>Bacillota</taxon>
        <taxon>Clostridia</taxon>
        <taxon>Eubacteriales</taxon>
        <taxon>Clostridiaceae</taxon>
        <taxon>Clostridium</taxon>
    </lineage>
</organism>
<comment type="caution">
    <text evidence="1">The sequence shown here is derived from an EMBL/GenBank/DDBJ whole genome shotgun (WGS) entry which is preliminary data.</text>
</comment>
<reference evidence="2" key="1">
    <citation type="journal article" date="2019" name="Int. J. Syst. Evol. Microbiol.">
        <title>The Global Catalogue of Microorganisms (GCM) 10K type strain sequencing project: providing services to taxonomists for standard genome sequencing and annotation.</title>
        <authorList>
            <consortium name="The Broad Institute Genomics Platform"/>
            <consortium name="The Broad Institute Genome Sequencing Center for Infectious Disease"/>
            <person name="Wu L."/>
            <person name="Ma J."/>
        </authorList>
    </citation>
    <scope>NUCLEOTIDE SEQUENCE [LARGE SCALE GENOMIC DNA]</scope>
    <source>
        <strain evidence="2">JCM 1405</strain>
    </source>
</reference>
<name>A0ABP3U896_9CLOT</name>
<dbReference type="Proteomes" id="UP001500339">
    <property type="component" value="Unassembled WGS sequence"/>
</dbReference>
<protein>
    <recommendedName>
        <fullName evidence="3">YtxH-like protein</fullName>
    </recommendedName>
</protein>
<dbReference type="EMBL" id="BAAACF010000003">
    <property type="protein sequence ID" value="GAA0726831.1"/>
    <property type="molecule type" value="Genomic_DNA"/>
</dbReference>
<keyword evidence="2" id="KW-1185">Reference proteome</keyword>
<evidence type="ECO:0000313" key="2">
    <source>
        <dbReference type="Proteomes" id="UP001500339"/>
    </source>
</evidence>
<accession>A0ABP3U896</accession>